<evidence type="ECO:0000259" key="5">
    <source>
        <dbReference type="Pfam" id="PF13404"/>
    </source>
</evidence>
<evidence type="ECO:0000256" key="3">
    <source>
        <dbReference type="ARBA" id="ARBA00023163"/>
    </source>
</evidence>
<sequence>MSETDYAVFDALADDPRRPWSDVAQLTGLSAVTARRKWQRMVERGAAWVTTHPGFGSGAVYAHVEVQCAPGATESVAARLGAHPRILSVTEVTGDYNLFLVVAAEDIGELRRILQLTIGGSELVRGVRSSVINRVYSDGSTWRAGALPGSRSVSAPPAPVRPGIADPRARTVLGVLEPDGRAPTTAVAEALGTSEAHARRFVKETVRTGTLVQRIDLSLEHSDWPHGLALHMVAPAHSLDASAARIRSMPGTRLCTAISGGPYNLYVVVWLHTLEEAVEVEKQLVSELDVTVANRSILLHYHKRMGHLFDADRRRIGHVSWLGEEG</sequence>
<dbReference type="InterPro" id="IPR036388">
    <property type="entry name" value="WH-like_DNA-bd_sf"/>
</dbReference>
<evidence type="ECO:0008006" key="8">
    <source>
        <dbReference type="Google" id="ProtNLM"/>
    </source>
</evidence>
<evidence type="ECO:0000313" key="6">
    <source>
        <dbReference type="EMBL" id="GAA2010051.1"/>
    </source>
</evidence>
<evidence type="ECO:0000256" key="1">
    <source>
        <dbReference type="ARBA" id="ARBA00023015"/>
    </source>
</evidence>
<dbReference type="Gene3D" id="3.30.70.920">
    <property type="match status" value="1"/>
</dbReference>
<dbReference type="PANTHER" id="PTHR30154">
    <property type="entry name" value="LEUCINE-RESPONSIVE REGULATORY PROTEIN"/>
    <property type="match status" value="1"/>
</dbReference>
<dbReference type="Gene3D" id="1.10.10.10">
    <property type="entry name" value="Winged helix-like DNA-binding domain superfamily/Winged helix DNA-binding domain"/>
    <property type="match status" value="1"/>
</dbReference>
<dbReference type="InterPro" id="IPR019887">
    <property type="entry name" value="Tscrpt_reg_AsnC/Lrp_C"/>
</dbReference>
<dbReference type="Proteomes" id="UP001500755">
    <property type="component" value="Unassembled WGS sequence"/>
</dbReference>
<dbReference type="EMBL" id="BAAANO010000020">
    <property type="protein sequence ID" value="GAA2010051.1"/>
    <property type="molecule type" value="Genomic_DNA"/>
</dbReference>
<evidence type="ECO:0000256" key="2">
    <source>
        <dbReference type="ARBA" id="ARBA00023125"/>
    </source>
</evidence>
<dbReference type="Pfam" id="PF13404">
    <property type="entry name" value="HTH_AsnC-type"/>
    <property type="match status" value="1"/>
</dbReference>
<keyword evidence="7" id="KW-1185">Reference proteome</keyword>
<feature type="domain" description="HTH asnC-type" evidence="5">
    <location>
        <begin position="1"/>
        <end position="41"/>
    </location>
</feature>
<evidence type="ECO:0000313" key="7">
    <source>
        <dbReference type="Proteomes" id="UP001500755"/>
    </source>
</evidence>
<proteinExistence type="predicted"/>
<comment type="caution">
    <text evidence="6">The sequence shown here is derived from an EMBL/GenBank/DDBJ whole genome shotgun (WGS) entry which is preliminary data.</text>
</comment>
<evidence type="ECO:0000259" key="4">
    <source>
        <dbReference type="Pfam" id="PF01037"/>
    </source>
</evidence>
<dbReference type="InterPro" id="IPR011008">
    <property type="entry name" value="Dimeric_a/b-barrel"/>
</dbReference>
<dbReference type="InterPro" id="IPR019888">
    <property type="entry name" value="Tscrpt_reg_AsnC-like"/>
</dbReference>
<name>A0ABN2TJF4_9MICO</name>
<feature type="domain" description="Transcription regulator AsnC/Lrp ligand binding" evidence="4">
    <location>
        <begin position="64"/>
        <end position="132"/>
    </location>
</feature>
<dbReference type="SUPFAM" id="SSF54909">
    <property type="entry name" value="Dimeric alpha+beta barrel"/>
    <property type="match status" value="1"/>
</dbReference>
<keyword evidence="2" id="KW-0238">DNA-binding</keyword>
<organism evidence="6 7">
    <name type="scientific">Brevibacterium samyangense</name>
    <dbReference type="NCBI Taxonomy" id="366888"/>
    <lineage>
        <taxon>Bacteria</taxon>
        <taxon>Bacillati</taxon>
        <taxon>Actinomycetota</taxon>
        <taxon>Actinomycetes</taxon>
        <taxon>Micrococcales</taxon>
        <taxon>Brevibacteriaceae</taxon>
        <taxon>Brevibacterium</taxon>
    </lineage>
</organism>
<reference evidence="6 7" key="1">
    <citation type="journal article" date="2019" name="Int. J. Syst. Evol. Microbiol.">
        <title>The Global Catalogue of Microorganisms (GCM) 10K type strain sequencing project: providing services to taxonomists for standard genome sequencing and annotation.</title>
        <authorList>
            <consortium name="The Broad Institute Genomics Platform"/>
            <consortium name="The Broad Institute Genome Sequencing Center for Infectious Disease"/>
            <person name="Wu L."/>
            <person name="Ma J."/>
        </authorList>
    </citation>
    <scope>NUCLEOTIDE SEQUENCE [LARGE SCALE GENOMIC DNA]</scope>
    <source>
        <strain evidence="6 7">JCM 14546</strain>
    </source>
</reference>
<dbReference type="InterPro" id="IPR000485">
    <property type="entry name" value="AsnC-type_HTH_dom"/>
</dbReference>
<protein>
    <recommendedName>
        <fullName evidence="8">Lrp/AsnC family transcriptional regulator</fullName>
    </recommendedName>
</protein>
<dbReference type="SMART" id="SM00344">
    <property type="entry name" value="HTH_ASNC"/>
    <property type="match status" value="1"/>
</dbReference>
<keyword evidence="1" id="KW-0805">Transcription regulation</keyword>
<gene>
    <name evidence="6" type="ORF">GCM10009755_21300</name>
</gene>
<dbReference type="PANTHER" id="PTHR30154:SF34">
    <property type="entry name" value="TRANSCRIPTIONAL REGULATOR AZLB"/>
    <property type="match status" value="1"/>
</dbReference>
<keyword evidence="3" id="KW-0804">Transcription</keyword>
<dbReference type="Pfam" id="PF01037">
    <property type="entry name" value="AsnC_trans_reg"/>
    <property type="match status" value="1"/>
</dbReference>
<accession>A0ABN2TJF4</accession>